<dbReference type="InterPro" id="IPR018247">
    <property type="entry name" value="EF_Hand_1_Ca_BS"/>
</dbReference>
<feature type="domain" description="EF-hand" evidence="4">
    <location>
        <begin position="144"/>
        <end position="179"/>
    </location>
</feature>
<feature type="domain" description="EF-hand" evidence="4">
    <location>
        <begin position="108"/>
        <end position="143"/>
    </location>
</feature>
<evidence type="ECO:0000256" key="2">
    <source>
        <dbReference type="ARBA" id="ARBA00022737"/>
    </source>
</evidence>
<protein>
    <recommendedName>
        <fullName evidence="4">EF-hand domain-containing protein</fullName>
    </recommendedName>
</protein>
<dbReference type="FunFam" id="1.10.238.10:FF:000251">
    <property type="entry name" value="Calmodulin-related protein 97A"/>
    <property type="match status" value="1"/>
</dbReference>
<keyword evidence="2" id="KW-0677">Repeat</keyword>
<dbReference type="FunFam" id="1.10.238.10:FF:000181">
    <property type="entry name" value="CALML5 isoform 1"/>
    <property type="match status" value="1"/>
</dbReference>
<proteinExistence type="predicted"/>
<dbReference type="SUPFAM" id="SSF47473">
    <property type="entry name" value="EF-hand"/>
    <property type="match status" value="1"/>
</dbReference>
<keyword evidence="1" id="KW-0479">Metal-binding</keyword>
<dbReference type="EMBL" id="CACVKT020003997">
    <property type="protein sequence ID" value="CAC5387326.1"/>
    <property type="molecule type" value="Genomic_DNA"/>
</dbReference>
<evidence type="ECO:0000256" key="1">
    <source>
        <dbReference type="ARBA" id="ARBA00022723"/>
    </source>
</evidence>
<dbReference type="InterPro" id="IPR050230">
    <property type="entry name" value="CALM/Myosin/TropC-like"/>
</dbReference>
<dbReference type="AlphaFoldDB" id="A0A6J8BUZ0"/>
<dbReference type="PANTHER" id="PTHR23048:SF0">
    <property type="entry name" value="CALMODULIN LIKE 3"/>
    <property type="match status" value="1"/>
</dbReference>
<dbReference type="Pfam" id="PF13499">
    <property type="entry name" value="EF-hand_7"/>
    <property type="match status" value="2"/>
</dbReference>
<reference evidence="5 6" key="1">
    <citation type="submission" date="2020-06" db="EMBL/GenBank/DDBJ databases">
        <authorList>
            <person name="Li R."/>
            <person name="Bekaert M."/>
        </authorList>
    </citation>
    <scope>NUCLEOTIDE SEQUENCE [LARGE SCALE GENOMIC DNA]</scope>
    <source>
        <strain evidence="6">wild</strain>
    </source>
</reference>
<organism evidence="5 6">
    <name type="scientific">Mytilus coruscus</name>
    <name type="common">Sea mussel</name>
    <dbReference type="NCBI Taxonomy" id="42192"/>
    <lineage>
        <taxon>Eukaryota</taxon>
        <taxon>Metazoa</taxon>
        <taxon>Spiralia</taxon>
        <taxon>Lophotrochozoa</taxon>
        <taxon>Mollusca</taxon>
        <taxon>Bivalvia</taxon>
        <taxon>Autobranchia</taxon>
        <taxon>Pteriomorphia</taxon>
        <taxon>Mytilida</taxon>
        <taxon>Mytiloidea</taxon>
        <taxon>Mytilidae</taxon>
        <taxon>Mytilinae</taxon>
        <taxon>Mytilus</taxon>
    </lineage>
</organism>
<evidence type="ECO:0000256" key="3">
    <source>
        <dbReference type="ARBA" id="ARBA00022837"/>
    </source>
</evidence>
<dbReference type="PROSITE" id="PS00018">
    <property type="entry name" value="EF_HAND_1"/>
    <property type="match status" value="2"/>
</dbReference>
<dbReference type="GO" id="GO:0016460">
    <property type="term" value="C:myosin II complex"/>
    <property type="evidence" value="ECO:0007669"/>
    <property type="project" value="TreeGrafter"/>
</dbReference>
<keyword evidence="3" id="KW-0106">Calcium</keyword>
<gene>
    <name evidence="5" type="ORF">MCOR_22676</name>
</gene>
<feature type="domain" description="EF-hand" evidence="4">
    <location>
        <begin position="66"/>
        <end position="101"/>
    </location>
</feature>
<dbReference type="CDD" id="cd00051">
    <property type="entry name" value="EFh"/>
    <property type="match status" value="2"/>
</dbReference>
<dbReference type="InterPro" id="IPR002048">
    <property type="entry name" value="EF_hand_dom"/>
</dbReference>
<feature type="domain" description="EF-hand" evidence="4">
    <location>
        <begin position="30"/>
        <end position="65"/>
    </location>
</feature>
<dbReference type="OrthoDB" id="26525at2759"/>
<dbReference type="PROSITE" id="PS50222">
    <property type="entry name" value="EF_HAND_2"/>
    <property type="match status" value="4"/>
</dbReference>
<accession>A0A6J8BUZ0</accession>
<sequence>TCFNTDVPLLEVTLKMSAEESSILQRYSEAKIRELREAFRLFDKDGDGSISTDELGTVMRNLGQFPSSDEISQMIKEIDIDGDGTFSFEEFVQVMANMGGISEQSEEDEEEELRQAFRVFDKSGCGYITASDLRAVLQCIGEDLTEDEIDEMIAEVDIDGDGRIDFDEFIACMCEDAPQKSTA</sequence>
<evidence type="ECO:0000313" key="6">
    <source>
        <dbReference type="Proteomes" id="UP000507470"/>
    </source>
</evidence>
<evidence type="ECO:0000313" key="5">
    <source>
        <dbReference type="EMBL" id="CAC5387326.1"/>
    </source>
</evidence>
<dbReference type="SMART" id="SM00054">
    <property type="entry name" value="EFh"/>
    <property type="match status" value="4"/>
</dbReference>
<evidence type="ECO:0000259" key="4">
    <source>
        <dbReference type="PROSITE" id="PS50222"/>
    </source>
</evidence>
<dbReference type="Gene3D" id="1.10.238.10">
    <property type="entry name" value="EF-hand"/>
    <property type="match status" value="3"/>
</dbReference>
<keyword evidence="6" id="KW-1185">Reference proteome</keyword>
<dbReference type="InterPro" id="IPR011992">
    <property type="entry name" value="EF-hand-dom_pair"/>
</dbReference>
<dbReference type="PANTHER" id="PTHR23048">
    <property type="entry name" value="MYOSIN LIGHT CHAIN 1, 3"/>
    <property type="match status" value="1"/>
</dbReference>
<dbReference type="GO" id="GO:0005509">
    <property type="term" value="F:calcium ion binding"/>
    <property type="evidence" value="ECO:0007669"/>
    <property type="project" value="InterPro"/>
</dbReference>
<dbReference type="Proteomes" id="UP000507470">
    <property type="component" value="Unassembled WGS sequence"/>
</dbReference>
<feature type="non-terminal residue" evidence="5">
    <location>
        <position position="1"/>
    </location>
</feature>
<name>A0A6J8BUZ0_MYTCO</name>